<proteinExistence type="predicted"/>
<dbReference type="EMBL" id="BNAT01000030">
    <property type="protein sequence ID" value="GHE46777.1"/>
    <property type="molecule type" value="Genomic_DNA"/>
</dbReference>
<keyword evidence="1" id="KW-1133">Transmembrane helix</keyword>
<comment type="caution">
    <text evidence="2">The sequence shown here is derived from an EMBL/GenBank/DDBJ whole genome shotgun (WGS) entry which is preliminary data.</text>
</comment>
<protein>
    <submittedName>
        <fullName evidence="2">Uncharacterized protein</fullName>
    </submittedName>
</protein>
<accession>A0A919DI60</accession>
<feature type="transmembrane region" description="Helical" evidence="1">
    <location>
        <begin position="49"/>
        <end position="82"/>
    </location>
</feature>
<organism evidence="2 3">
    <name type="scientific">Streptomyces capitiformicae</name>
    <dbReference type="NCBI Taxonomy" id="2014920"/>
    <lineage>
        <taxon>Bacteria</taxon>
        <taxon>Bacillati</taxon>
        <taxon>Actinomycetota</taxon>
        <taxon>Actinomycetes</taxon>
        <taxon>Kitasatosporales</taxon>
        <taxon>Streptomycetaceae</taxon>
        <taxon>Streptomyces</taxon>
    </lineage>
</organism>
<reference evidence="2" key="2">
    <citation type="submission" date="2020-09" db="EMBL/GenBank/DDBJ databases">
        <authorList>
            <person name="Sun Q."/>
            <person name="Zhou Y."/>
        </authorList>
    </citation>
    <scope>NUCLEOTIDE SEQUENCE</scope>
    <source>
        <strain evidence="2">CGMCC 4.7403</strain>
    </source>
</reference>
<reference evidence="2" key="1">
    <citation type="journal article" date="2014" name="Int. J. Syst. Evol. Microbiol.">
        <title>Complete genome sequence of Corynebacterium casei LMG S-19264T (=DSM 44701T), isolated from a smear-ripened cheese.</title>
        <authorList>
            <consortium name="US DOE Joint Genome Institute (JGI-PGF)"/>
            <person name="Walter F."/>
            <person name="Albersmeier A."/>
            <person name="Kalinowski J."/>
            <person name="Ruckert C."/>
        </authorList>
    </citation>
    <scope>NUCLEOTIDE SEQUENCE</scope>
    <source>
        <strain evidence="2">CGMCC 4.7403</strain>
    </source>
</reference>
<gene>
    <name evidence="2" type="ORF">GCM10017771_67590</name>
</gene>
<evidence type="ECO:0000256" key="1">
    <source>
        <dbReference type="SAM" id="Phobius"/>
    </source>
</evidence>
<keyword evidence="1" id="KW-0812">Transmembrane</keyword>
<evidence type="ECO:0000313" key="3">
    <source>
        <dbReference type="Proteomes" id="UP000603227"/>
    </source>
</evidence>
<dbReference type="Proteomes" id="UP000603227">
    <property type="component" value="Unassembled WGS sequence"/>
</dbReference>
<dbReference type="RefSeq" id="WP_189786292.1">
    <property type="nucleotide sequence ID" value="NZ_BNAT01000030.1"/>
</dbReference>
<name>A0A919DI60_9ACTN</name>
<feature type="transmembrane region" description="Helical" evidence="1">
    <location>
        <begin position="21"/>
        <end position="43"/>
    </location>
</feature>
<keyword evidence="1" id="KW-0472">Membrane</keyword>
<dbReference type="AlphaFoldDB" id="A0A919DI60"/>
<keyword evidence="3" id="KW-1185">Reference proteome</keyword>
<sequence>MVAAVPESARRSGGRFDALDAAGLALVTSALLVLLSYGATWGWTSPATFLTSAAALMVLAGWVVTDLTSFAVGFSLFASSIVHPQLLERPQSVGGFGLSLIGAGVVTMPPGVILDRDRAARNAATRG</sequence>
<evidence type="ECO:0000313" key="2">
    <source>
        <dbReference type="EMBL" id="GHE46777.1"/>
    </source>
</evidence>